<feature type="binding site" evidence="5">
    <location>
        <position position="231"/>
    </location>
    <ligand>
        <name>isopentenyl diphosphate</name>
        <dbReference type="ChEBI" id="CHEBI:128769"/>
    </ligand>
</feature>
<keyword evidence="9" id="KW-1185">Reference proteome</keyword>
<dbReference type="GO" id="GO:0050992">
    <property type="term" value="P:dimethylallyl diphosphate biosynthetic process"/>
    <property type="evidence" value="ECO:0007669"/>
    <property type="project" value="UniProtKB-UniRule"/>
</dbReference>
<feature type="binding site" evidence="5">
    <location>
        <position position="173"/>
    </location>
    <ligand>
        <name>(2E)-4-hydroxy-3-methylbut-2-enyl diphosphate</name>
        <dbReference type="ChEBI" id="CHEBI:128753"/>
    </ligand>
</feature>
<evidence type="ECO:0000256" key="5">
    <source>
        <dbReference type="HAMAP-Rule" id="MF_00191"/>
    </source>
</evidence>
<dbReference type="HAMAP" id="MF_00191">
    <property type="entry name" value="IspH"/>
    <property type="match status" value="1"/>
</dbReference>
<evidence type="ECO:0000256" key="3">
    <source>
        <dbReference type="ARBA" id="ARBA00023004"/>
    </source>
</evidence>
<dbReference type="GO" id="GO:0051539">
    <property type="term" value="F:4 iron, 4 sulfur cluster binding"/>
    <property type="evidence" value="ECO:0007669"/>
    <property type="project" value="UniProtKB-UniRule"/>
</dbReference>
<dbReference type="EMBL" id="LJSX01000011">
    <property type="protein sequence ID" value="KPQ10990.1"/>
    <property type="molecule type" value="Genomic_DNA"/>
</dbReference>
<protein>
    <recommendedName>
        <fullName evidence="5">4-hydroxy-3-methylbut-2-enyl diphosphate reductase</fullName>
        <shortName evidence="5">HMBPP reductase</shortName>
        <ecNumber evidence="5">1.17.7.4</ecNumber>
    </recommendedName>
</protein>
<feature type="binding site" evidence="5">
    <location>
        <position position="276"/>
    </location>
    <ligand>
        <name>(2E)-4-hydroxy-3-methylbut-2-enyl diphosphate</name>
        <dbReference type="ChEBI" id="CHEBI:128753"/>
    </ligand>
</feature>
<feature type="binding site" evidence="5">
    <location>
        <position position="231"/>
    </location>
    <ligand>
        <name>(2E)-4-hydroxy-3-methylbut-2-enyl diphosphate</name>
        <dbReference type="ChEBI" id="CHEBI:128753"/>
    </ligand>
</feature>
<dbReference type="GO" id="GO:0046872">
    <property type="term" value="F:metal ion binding"/>
    <property type="evidence" value="ECO:0007669"/>
    <property type="project" value="UniProtKB-KW"/>
</dbReference>
<feature type="binding site" evidence="5">
    <location>
        <position position="203"/>
    </location>
    <ligand>
        <name>[4Fe-4S] cluster</name>
        <dbReference type="ChEBI" id="CHEBI:49883"/>
    </ligand>
</feature>
<feature type="binding site" evidence="5">
    <location>
        <position position="231"/>
    </location>
    <ligand>
        <name>dimethylallyl diphosphate</name>
        <dbReference type="ChEBI" id="CHEBI:57623"/>
    </ligand>
</feature>
<dbReference type="RefSeq" id="WP_083204696.1">
    <property type="nucleotide sequence ID" value="NZ_FMBM01000002.1"/>
</dbReference>
<dbReference type="NCBIfam" id="NF002190">
    <property type="entry name" value="PRK01045.1-4"/>
    <property type="match status" value="1"/>
</dbReference>
<feature type="binding site" evidence="5">
    <location>
        <position position="82"/>
    </location>
    <ligand>
        <name>dimethylallyl diphosphate</name>
        <dbReference type="ChEBI" id="CHEBI:57623"/>
    </ligand>
</feature>
<dbReference type="NCBIfam" id="NF002188">
    <property type="entry name" value="PRK01045.1-2"/>
    <property type="match status" value="1"/>
</dbReference>
<feature type="binding site" evidence="5">
    <location>
        <position position="48"/>
    </location>
    <ligand>
        <name>dimethylallyl diphosphate</name>
        <dbReference type="ChEBI" id="CHEBI:57623"/>
    </ligand>
</feature>
<dbReference type="EMBL" id="FMBM01000002">
    <property type="protein sequence ID" value="SCC81867.1"/>
    <property type="molecule type" value="Genomic_DNA"/>
</dbReference>
<feature type="binding site" evidence="5">
    <location>
        <position position="132"/>
    </location>
    <ligand>
        <name>isopentenyl diphosphate</name>
        <dbReference type="ChEBI" id="CHEBI:128769"/>
    </ligand>
</feature>
<comment type="pathway">
    <text evidence="5">Isoprenoid biosynthesis; dimethylallyl diphosphate biosynthesis; dimethylallyl diphosphate from (2E)-4-hydroxy-3-methylbutenyl diphosphate: step 1/1.</text>
</comment>
<feature type="binding site" evidence="5">
    <location>
        <position position="132"/>
    </location>
    <ligand>
        <name>(2E)-4-hydroxy-3-methylbut-2-enyl diphosphate</name>
        <dbReference type="ChEBI" id="CHEBI:128753"/>
    </ligand>
</feature>
<dbReference type="PATRIC" id="fig|1653334.4.peg.2843"/>
<feature type="binding site" evidence="5">
    <location>
        <position position="48"/>
    </location>
    <ligand>
        <name>(2E)-4-hydroxy-3-methylbut-2-enyl diphosphate</name>
        <dbReference type="ChEBI" id="CHEBI:128753"/>
    </ligand>
</feature>
<feature type="active site" description="Proton donor" evidence="5">
    <location>
        <position position="134"/>
    </location>
</feature>
<dbReference type="AlphaFoldDB" id="A0A0P8A717"/>
<dbReference type="NCBIfam" id="TIGR00216">
    <property type="entry name" value="ispH_lytB"/>
    <property type="match status" value="1"/>
</dbReference>
<keyword evidence="3 5" id="KW-0408">Iron</keyword>
<keyword evidence="5" id="KW-0414">Isoprene biosynthesis</keyword>
<feature type="binding site" evidence="5">
    <location>
        <position position="104"/>
    </location>
    <ligand>
        <name>[4Fe-4S] cluster</name>
        <dbReference type="ChEBI" id="CHEBI:49883"/>
    </ligand>
</feature>
<evidence type="ECO:0000256" key="1">
    <source>
        <dbReference type="ARBA" id="ARBA00022485"/>
    </source>
</evidence>
<name>A0A0P8A717_9HYPH</name>
<dbReference type="Pfam" id="PF02401">
    <property type="entry name" value="LYTB"/>
    <property type="match status" value="1"/>
</dbReference>
<comment type="catalytic activity">
    <reaction evidence="5">
        <text>isopentenyl diphosphate + 2 oxidized [2Fe-2S]-[ferredoxin] + H2O = (2E)-4-hydroxy-3-methylbut-2-enyl diphosphate + 2 reduced [2Fe-2S]-[ferredoxin] + 2 H(+)</text>
        <dbReference type="Rhea" id="RHEA:24488"/>
        <dbReference type="Rhea" id="RHEA-COMP:10000"/>
        <dbReference type="Rhea" id="RHEA-COMP:10001"/>
        <dbReference type="ChEBI" id="CHEBI:15377"/>
        <dbReference type="ChEBI" id="CHEBI:15378"/>
        <dbReference type="ChEBI" id="CHEBI:33737"/>
        <dbReference type="ChEBI" id="CHEBI:33738"/>
        <dbReference type="ChEBI" id="CHEBI:128753"/>
        <dbReference type="ChEBI" id="CHEBI:128769"/>
        <dbReference type="EC" id="1.17.7.4"/>
    </reaction>
</comment>
<feature type="binding site" evidence="5">
    <location>
        <position position="233"/>
    </location>
    <ligand>
        <name>dimethylallyl diphosphate</name>
        <dbReference type="ChEBI" id="CHEBI:57623"/>
    </ligand>
</feature>
<evidence type="ECO:0000313" key="7">
    <source>
        <dbReference type="EMBL" id="SCC81867.1"/>
    </source>
</evidence>
<feature type="binding site" evidence="5">
    <location>
        <position position="232"/>
    </location>
    <ligand>
        <name>dimethylallyl diphosphate</name>
        <dbReference type="ChEBI" id="CHEBI:57623"/>
    </ligand>
</feature>
<accession>A0A0P8A717</accession>
<proteinExistence type="inferred from homology"/>
<dbReference type="PANTHER" id="PTHR30426:SF0">
    <property type="entry name" value="4-HYDROXY-3-METHYLBUT-2-ENYL DIPHOSPHATE REDUCTASE"/>
    <property type="match status" value="1"/>
</dbReference>
<dbReference type="UniPathway" id="UPA00056">
    <property type="reaction ID" value="UER00097"/>
</dbReference>
<feature type="binding site" evidence="5">
    <location>
        <position position="276"/>
    </location>
    <ligand>
        <name>isopentenyl diphosphate</name>
        <dbReference type="ChEBI" id="CHEBI:128769"/>
    </ligand>
</feature>
<evidence type="ECO:0000256" key="2">
    <source>
        <dbReference type="ARBA" id="ARBA00022723"/>
    </source>
</evidence>
<comment type="cofactor">
    <cofactor evidence="5">
        <name>[4Fe-4S] cluster</name>
        <dbReference type="ChEBI" id="CHEBI:49883"/>
    </cofactor>
    <text evidence="5">Binds 1 [4Fe-4S] cluster per subunit.</text>
</comment>
<dbReference type="STRING" id="1653334.GA0071312_2838"/>
<keyword evidence="4 5" id="KW-0411">Iron-sulfur</keyword>
<evidence type="ECO:0000313" key="6">
    <source>
        <dbReference type="EMBL" id="KPQ10990.1"/>
    </source>
</evidence>
<organism evidence="6 8">
    <name type="scientific">Saliniramus fredricksonii</name>
    <dbReference type="NCBI Taxonomy" id="1653334"/>
    <lineage>
        <taxon>Bacteria</taxon>
        <taxon>Pseudomonadati</taxon>
        <taxon>Pseudomonadota</taxon>
        <taxon>Alphaproteobacteria</taxon>
        <taxon>Hyphomicrobiales</taxon>
        <taxon>Salinarimonadaceae</taxon>
        <taxon>Saliniramus</taxon>
    </lineage>
</organism>
<feature type="binding site" evidence="5">
    <location>
        <position position="82"/>
    </location>
    <ligand>
        <name>(2E)-4-hydroxy-3-methylbut-2-enyl diphosphate</name>
        <dbReference type="ChEBI" id="CHEBI:128753"/>
    </ligand>
</feature>
<dbReference type="Gene3D" id="3.40.1010.20">
    <property type="entry name" value="4-hydroxy-3-methylbut-2-enyl diphosphate reductase, catalytic domain"/>
    <property type="match status" value="2"/>
</dbReference>
<dbReference type="UniPathway" id="UPA00059">
    <property type="reaction ID" value="UER00105"/>
</dbReference>
<dbReference type="Gene3D" id="3.40.50.11270">
    <property type="match status" value="1"/>
</dbReference>
<feature type="binding site" evidence="5">
    <location>
        <position position="232"/>
    </location>
    <ligand>
        <name>isopentenyl diphosphate</name>
        <dbReference type="ChEBI" id="CHEBI:128769"/>
    </ligand>
</feature>
<feature type="binding site" evidence="5">
    <location>
        <position position="232"/>
    </location>
    <ligand>
        <name>(2E)-4-hydroxy-3-methylbut-2-enyl diphosphate</name>
        <dbReference type="ChEBI" id="CHEBI:128753"/>
    </ligand>
</feature>
<sequence>MKKPLPPLSILLCAPRGFCAGVVRAIDAVEKALAIHGAPVYVRHEIVHNKYVVESLRNKGAVFVKELHEIPDGDAPVIFSAHGVPKSVPEEAMRRRMFAIDATCPLVTKVHREAAIHAKRGRHVLLVGHSGHPEVVGTMGQLPEGTITLVETLDDVARLDPPDPDNLAFVTQTTLSVDDTAQIVAALQARFPKMIAPHKEDICYATTNRQEAVKKVAPMVDALIVVGSPNSSNSQRLREVAERAGCPLATLVNRGEDIDWTRYGAISTLGITAGASAPEVLVEEIIDAFAQHYAVTVETVTTTEEDVFFPLPRELRDAAAE</sequence>
<dbReference type="GO" id="GO:0016114">
    <property type="term" value="P:terpenoid biosynthetic process"/>
    <property type="evidence" value="ECO:0007669"/>
    <property type="project" value="UniProtKB-UniRule"/>
</dbReference>
<feature type="binding site" evidence="5">
    <location>
        <position position="233"/>
    </location>
    <ligand>
        <name>isopentenyl diphosphate</name>
        <dbReference type="ChEBI" id="CHEBI:128769"/>
    </ligand>
</feature>
<dbReference type="Proteomes" id="UP000050497">
    <property type="component" value="Unassembled WGS sequence"/>
</dbReference>
<dbReference type="EC" id="1.17.7.4" evidence="5"/>
<dbReference type="InterPro" id="IPR003451">
    <property type="entry name" value="LytB/IspH"/>
</dbReference>
<dbReference type="GO" id="GO:0019288">
    <property type="term" value="P:isopentenyl diphosphate biosynthetic process, methylerythritol 4-phosphate pathway"/>
    <property type="evidence" value="ECO:0007669"/>
    <property type="project" value="UniProtKB-UniRule"/>
</dbReference>
<comment type="function">
    <text evidence="5">Catalyzes the conversion of 1-hydroxy-2-methyl-2-(E)-butenyl 4-diphosphate (HMBPP) into a mixture of isopentenyl diphosphate (IPP) and dimethylallyl diphosphate (DMAPP). Acts in the terminal step of the DOXP/MEP pathway for isoprenoid precursor biosynthesis.</text>
</comment>
<comment type="similarity">
    <text evidence="5">Belongs to the IspH family.</text>
</comment>
<feature type="binding site" evidence="5">
    <location>
        <position position="48"/>
    </location>
    <ligand>
        <name>isopentenyl diphosphate</name>
        <dbReference type="ChEBI" id="CHEBI:128769"/>
    </ligand>
</feature>
<feature type="binding site" evidence="5">
    <location>
        <position position="82"/>
    </location>
    <ligand>
        <name>isopentenyl diphosphate</name>
        <dbReference type="ChEBI" id="CHEBI:128769"/>
    </ligand>
</feature>
<gene>
    <name evidence="5 6" type="primary">ispH</name>
    <name evidence="7" type="ORF">GA0071312_2838</name>
    <name evidence="6" type="ORF">HLUCCO17_08750</name>
</gene>
<dbReference type="CDD" id="cd13944">
    <property type="entry name" value="lytB_ispH"/>
    <property type="match status" value="1"/>
</dbReference>
<evidence type="ECO:0000313" key="8">
    <source>
        <dbReference type="Proteomes" id="UP000050497"/>
    </source>
</evidence>
<dbReference type="Proteomes" id="UP000182800">
    <property type="component" value="Unassembled WGS sequence"/>
</dbReference>
<dbReference type="GO" id="GO:0051745">
    <property type="term" value="F:4-hydroxy-3-methylbut-2-enyl diphosphate reductase activity"/>
    <property type="evidence" value="ECO:0007669"/>
    <property type="project" value="UniProtKB-UniRule"/>
</dbReference>
<keyword evidence="1 5" id="KW-0004">4Fe-4S</keyword>
<feature type="binding site" evidence="5">
    <location>
        <position position="233"/>
    </location>
    <ligand>
        <name>(2E)-4-hydroxy-3-methylbut-2-enyl diphosphate</name>
        <dbReference type="ChEBI" id="CHEBI:128753"/>
    </ligand>
</feature>
<feature type="binding site" evidence="5">
    <location>
        <position position="276"/>
    </location>
    <ligand>
        <name>dimethylallyl diphosphate</name>
        <dbReference type="ChEBI" id="CHEBI:57623"/>
    </ligand>
</feature>
<reference evidence="7 9" key="2">
    <citation type="submission" date="2016-08" db="EMBL/GenBank/DDBJ databases">
        <authorList>
            <person name="Varghese N."/>
            <person name="Submissions Spin"/>
        </authorList>
    </citation>
    <scope>NUCLEOTIDE SEQUENCE [LARGE SCALE GENOMIC DNA]</scope>
    <source>
        <strain evidence="7 9">HL-109</strain>
    </source>
</reference>
<feature type="binding site" evidence="5">
    <location>
        <position position="19"/>
    </location>
    <ligand>
        <name>[4Fe-4S] cluster</name>
        <dbReference type="ChEBI" id="CHEBI:49883"/>
    </ligand>
</feature>
<reference evidence="6 8" key="1">
    <citation type="submission" date="2015-09" db="EMBL/GenBank/DDBJ databases">
        <title>Identification and resolution of microdiversity through metagenomic sequencing of parallel consortia.</title>
        <authorList>
            <person name="Nelson W.C."/>
            <person name="Romine M.F."/>
            <person name="Lindemann S.R."/>
        </authorList>
    </citation>
    <scope>NUCLEOTIDE SEQUENCE [LARGE SCALE GENOMIC DNA]</scope>
    <source>
        <strain evidence="6">HL-109</strain>
    </source>
</reference>
<comment type="caution">
    <text evidence="6">The sequence shown here is derived from an EMBL/GenBank/DDBJ whole genome shotgun (WGS) entry which is preliminary data.</text>
</comment>
<keyword evidence="2 5" id="KW-0479">Metal-binding</keyword>
<evidence type="ECO:0000256" key="4">
    <source>
        <dbReference type="ARBA" id="ARBA00023014"/>
    </source>
</evidence>
<dbReference type="PANTHER" id="PTHR30426">
    <property type="entry name" value="4-HYDROXY-3-METHYLBUT-2-ENYL DIPHOSPHATE REDUCTASE"/>
    <property type="match status" value="1"/>
</dbReference>
<keyword evidence="5 6" id="KW-0560">Oxidoreductase</keyword>
<comment type="catalytic activity">
    <reaction evidence="5">
        <text>dimethylallyl diphosphate + 2 oxidized [2Fe-2S]-[ferredoxin] + H2O = (2E)-4-hydroxy-3-methylbut-2-enyl diphosphate + 2 reduced [2Fe-2S]-[ferredoxin] + 2 H(+)</text>
        <dbReference type="Rhea" id="RHEA:24825"/>
        <dbReference type="Rhea" id="RHEA-COMP:10000"/>
        <dbReference type="Rhea" id="RHEA-COMP:10001"/>
        <dbReference type="ChEBI" id="CHEBI:15377"/>
        <dbReference type="ChEBI" id="CHEBI:15378"/>
        <dbReference type="ChEBI" id="CHEBI:33737"/>
        <dbReference type="ChEBI" id="CHEBI:33738"/>
        <dbReference type="ChEBI" id="CHEBI:57623"/>
        <dbReference type="ChEBI" id="CHEBI:128753"/>
        <dbReference type="EC" id="1.17.7.4"/>
    </reaction>
</comment>
<comment type="pathway">
    <text evidence="5">Isoprenoid biosynthesis; isopentenyl diphosphate biosynthesis via DXP pathway; isopentenyl diphosphate from 1-deoxy-D-xylulose 5-phosphate: step 6/6.</text>
</comment>
<evidence type="ECO:0000313" key="9">
    <source>
        <dbReference type="Proteomes" id="UP000182800"/>
    </source>
</evidence>
<feature type="binding site" evidence="5">
    <location>
        <position position="132"/>
    </location>
    <ligand>
        <name>dimethylallyl diphosphate</name>
        <dbReference type="ChEBI" id="CHEBI:57623"/>
    </ligand>
</feature>